<organism evidence="4 5">
    <name type="scientific">Bacteroides clarus YIT 12056</name>
    <dbReference type="NCBI Taxonomy" id="762984"/>
    <lineage>
        <taxon>Bacteria</taxon>
        <taxon>Pseudomonadati</taxon>
        <taxon>Bacteroidota</taxon>
        <taxon>Bacteroidia</taxon>
        <taxon>Bacteroidales</taxon>
        <taxon>Bacteroidaceae</taxon>
        <taxon>Bacteroides</taxon>
    </lineage>
</organism>
<dbReference type="InterPro" id="IPR019734">
    <property type="entry name" value="TPR_rpt"/>
</dbReference>
<feature type="repeat" description="TPR" evidence="3">
    <location>
        <begin position="260"/>
        <end position="293"/>
    </location>
</feature>
<feature type="repeat" description="TPR" evidence="3">
    <location>
        <begin position="82"/>
        <end position="115"/>
    </location>
</feature>
<keyword evidence="5" id="KW-1185">Reference proteome</keyword>
<name>A0ABP2KSZ7_9BACE</name>
<gene>
    <name evidence="4" type="ORF">HMPREF9445_01066</name>
</gene>
<protein>
    <submittedName>
        <fullName evidence="4">Tetratricopeptide repeat protein</fullName>
    </submittedName>
</protein>
<sequence length="305" mass="35034">MLKFGLYQHLLVYLSYKYRIISMKKLIFLVVCLLAGGMPVFSQTYQELCDRAITYTEQDSLPQAEEYIRQALKLEPANPHNALLFSNLGTIQRRQRQYEQALESYNFALNIAPRAVPILLNRAAVYMELGRNNLAQADYSLVLDLEKNNEEALLMRAYIYMQQREYKMAKADYERLLKVNPASYNGRLGLATLEQKEGKYEEALSVLNNMIATTGETSQLSSSQYAMLYVARAGVEKDLNHMDMALVDLEEAIRLDSSQPEIYLMRGEIYLAQKKKDLAKRDFEKAVSLGVPQADLRDLLQQTRK</sequence>
<reference evidence="4 5" key="1">
    <citation type="submission" date="2011-02" db="EMBL/GenBank/DDBJ databases">
        <authorList>
            <person name="Weinstock G."/>
            <person name="Sodergren E."/>
            <person name="Clifton S."/>
            <person name="Fulton L."/>
            <person name="Fulton B."/>
            <person name="Courtney L."/>
            <person name="Fronick C."/>
            <person name="Harrison M."/>
            <person name="Strong C."/>
            <person name="Farmer C."/>
            <person name="Delahaunty K."/>
            <person name="Markovic C."/>
            <person name="Hall O."/>
            <person name="Minx P."/>
            <person name="Tomlinson C."/>
            <person name="Mitreva M."/>
            <person name="Hou S."/>
            <person name="Chen J."/>
            <person name="Wollam A."/>
            <person name="Pepin K.H."/>
            <person name="Johnson M."/>
            <person name="Bhonagiri V."/>
            <person name="Zhang X."/>
            <person name="Suruliraj S."/>
            <person name="Warren W."/>
            <person name="Chinwalla A."/>
            <person name="Mardis E.R."/>
            <person name="Wilson R.K."/>
        </authorList>
    </citation>
    <scope>NUCLEOTIDE SEQUENCE [LARGE SCALE GENOMIC DNA]</scope>
    <source>
        <strain evidence="4 5">YIT 12056</strain>
    </source>
</reference>
<comment type="caution">
    <text evidence="4">The sequence shown here is derived from an EMBL/GenBank/DDBJ whole genome shotgun (WGS) entry which is preliminary data.</text>
</comment>
<keyword evidence="1" id="KW-0677">Repeat</keyword>
<proteinExistence type="predicted"/>
<evidence type="ECO:0000256" key="1">
    <source>
        <dbReference type="ARBA" id="ARBA00022737"/>
    </source>
</evidence>
<dbReference type="SMART" id="SM00028">
    <property type="entry name" value="TPR"/>
    <property type="match status" value="7"/>
</dbReference>
<dbReference type="PANTHER" id="PTHR44858">
    <property type="entry name" value="TETRATRICOPEPTIDE REPEAT PROTEIN 6"/>
    <property type="match status" value="1"/>
</dbReference>
<evidence type="ECO:0000313" key="5">
    <source>
        <dbReference type="Proteomes" id="UP000010321"/>
    </source>
</evidence>
<dbReference type="Gene3D" id="1.25.40.10">
    <property type="entry name" value="Tetratricopeptide repeat domain"/>
    <property type="match status" value="3"/>
</dbReference>
<evidence type="ECO:0000256" key="2">
    <source>
        <dbReference type="ARBA" id="ARBA00022803"/>
    </source>
</evidence>
<keyword evidence="2 3" id="KW-0802">TPR repeat</keyword>
<dbReference type="Proteomes" id="UP000010321">
    <property type="component" value="Unassembled WGS sequence"/>
</dbReference>
<evidence type="ECO:0000313" key="4">
    <source>
        <dbReference type="EMBL" id="EGF52740.1"/>
    </source>
</evidence>
<feature type="repeat" description="TPR" evidence="3">
    <location>
        <begin position="150"/>
        <end position="183"/>
    </location>
</feature>
<dbReference type="InterPro" id="IPR050498">
    <property type="entry name" value="Ycf3"/>
</dbReference>
<dbReference type="SUPFAM" id="SSF81901">
    <property type="entry name" value="HCP-like"/>
    <property type="match status" value="1"/>
</dbReference>
<dbReference type="EMBL" id="AFBM01000010">
    <property type="protein sequence ID" value="EGF52740.1"/>
    <property type="molecule type" value="Genomic_DNA"/>
</dbReference>
<evidence type="ECO:0000256" key="3">
    <source>
        <dbReference type="PROSITE-ProRule" id="PRU00339"/>
    </source>
</evidence>
<dbReference type="InterPro" id="IPR011990">
    <property type="entry name" value="TPR-like_helical_dom_sf"/>
</dbReference>
<accession>A0ABP2KSZ7</accession>
<dbReference type="PROSITE" id="PS50005">
    <property type="entry name" value="TPR"/>
    <property type="match status" value="4"/>
</dbReference>
<dbReference type="Pfam" id="PF13181">
    <property type="entry name" value="TPR_8"/>
    <property type="match status" value="2"/>
</dbReference>
<dbReference type="PANTHER" id="PTHR44858:SF1">
    <property type="entry name" value="UDP-N-ACETYLGLUCOSAMINE--PEPTIDE N-ACETYLGLUCOSAMINYLTRANSFERASE SPINDLY-RELATED"/>
    <property type="match status" value="1"/>
</dbReference>
<dbReference type="Pfam" id="PF13432">
    <property type="entry name" value="TPR_16"/>
    <property type="match status" value="2"/>
</dbReference>
<feature type="repeat" description="TPR" evidence="3">
    <location>
        <begin position="45"/>
        <end position="78"/>
    </location>
</feature>